<dbReference type="SMART" id="SM00400">
    <property type="entry name" value="ZnF_CHCC"/>
    <property type="match status" value="1"/>
</dbReference>
<evidence type="ECO:0000259" key="17">
    <source>
        <dbReference type="PROSITE" id="PS50880"/>
    </source>
</evidence>
<keyword evidence="9" id="KW-0460">Magnesium</keyword>
<dbReference type="GO" id="GO:0003677">
    <property type="term" value="F:DNA binding"/>
    <property type="evidence" value="ECO:0007669"/>
    <property type="project" value="UniProtKB-KW"/>
</dbReference>
<evidence type="ECO:0000256" key="16">
    <source>
        <dbReference type="SAM" id="MobiDB-lite"/>
    </source>
</evidence>
<evidence type="ECO:0000256" key="2">
    <source>
        <dbReference type="ARBA" id="ARBA00022515"/>
    </source>
</evidence>
<reference evidence="18" key="1">
    <citation type="submission" date="2019-02" db="EMBL/GenBank/DDBJ databases">
        <title>A novel Candidatus Liberibacter species associated with the New Zealand native fuchsia psyllid, Ctenarytaina fuchsiae.</title>
        <authorList>
            <person name="Thompson S.M."/>
            <person name="Jorgensen N."/>
            <person name="David C."/>
            <person name="Bulman S.R."/>
            <person name="Smith G.R."/>
        </authorList>
    </citation>
    <scope>NUCLEOTIDE SEQUENCE</scope>
    <source>
        <strain evidence="18">Oxford</strain>
    </source>
</reference>
<dbReference type="GO" id="GO:0005737">
    <property type="term" value="C:cytoplasm"/>
    <property type="evidence" value="ECO:0007669"/>
    <property type="project" value="TreeGrafter"/>
</dbReference>
<keyword evidence="2 12" id="KW-0639">Primosome</keyword>
<evidence type="ECO:0000256" key="14">
    <source>
        <dbReference type="PIRSR" id="PIRSR002811-1"/>
    </source>
</evidence>
<dbReference type="AlphaFoldDB" id="A0A937DLM0"/>
<dbReference type="PROSITE" id="PS50880">
    <property type="entry name" value="TOPRIM"/>
    <property type="match status" value="1"/>
</dbReference>
<dbReference type="Proteomes" id="UP000736856">
    <property type="component" value="Unassembled WGS sequence"/>
</dbReference>
<dbReference type="Pfam" id="PF13155">
    <property type="entry name" value="Toprim_2"/>
    <property type="match status" value="1"/>
</dbReference>
<dbReference type="PIRSF" id="PIRSF002811">
    <property type="entry name" value="DnaG"/>
    <property type="match status" value="1"/>
</dbReference>
<evidence type="ECO:0000256" key="12">
    <source>
        <dbReference type="HAMAP-Rule" id="MF_00974"/>
    </source>
</evidence>
<dbReference type="InterPro" id="IPR006171">
    <property type="entry name" value="TOPRIM_dom"/>
</dbReference>
<comment type="domain">
    <text evidence="12">Contains an N-terminal zinc-binding domain, a central core domain that contains the primase activity, and a C-terminal DnaB-binding domain.</text>
</comment>
<dbReference type="InterPro" id="IPR036977">
    <property type="entry name" value="DNA_primase_Znf_CHC2"/>
</dbReference>
<dbReference type="InterPro" id="IPR006295">
    <property type="entry name" value="DNA_primase_DnaG"/>
</dbReference>
<dbReference type="Pfam" id="PF01807">
    <property type="entry name" value="Zn_ribbon_DnaG"/>
    <property type="match status" value="1"/>
</dbReference>
<evidence type="ECO:0000256" key="9">
    <source>
        <dbReference type="ARBA" id="ARBA00022842"/>
    </source>
</evidence>
<dbReference type="InterPro" id="IPR037068">
    <property type="entry name" value="DNA_primase_core_N_sf"/>
</dbReference>
<dbReference type="PANTHER" id="PTHR30313">
    <property type="entry name" value="DNA PRIMASE"/>
    <property type="match status" value="1"/>
</dbReference>
<dbReference type="Gene3D" id="3.90.980.10">
    <property type="entry name" value="DNA primase, catalytic core, N-terminal domain"/>
    <property type="match status" value="1"/>
</dbReference>
<keyword evidence="8 12" id="KW-0862">Zinc</keyword>
<dbReference type="SMART" id="SM00493">
    <property type="entry name" value="TOPRIM"/>
    <property type="match status" value="1"/>
</dbReference>
<dbReference type="FunFam" id="3.90.980.10:FF:000001">
    <property type="entry name" value="DNA primase"/>
    <property type="match status" value="1"/>
</dbReference>
<keyword evidence="11 12" id="KW-0804">Transcription</keyword>
<keyword evidence="6 12" id="KW-0479">Metal-binding</keyword>
<dbReference type="InterPro" id="IPR030846">
    <property type="entry name" value="DnaG_bac"/>
</dbReference>
<feature type="zinc finger region" description="CHC2-type" evidence="12 14">
    <location>
        <begin position="43"/>
        <end position="67"/>
    </location>
</feature>
<dbReference type="GO" id="GO:0008270">
    <property type="term" value="F:zinc ion binding"/>
    <property type="evidence" value="ECO:0007669"/>
    <property type="project" value="UniProtKB-UniRule"/>
</dbReference>
<dbReference type="Gene3D" id="3.40.1360.10">
    <property type="match status" value="1"/>
</dbReference>
<dbReference type="GO" id="GO:1990077">
    <property type="term" value="C:primosome complex"/>
    <property type="evidence" value="ECO:0007669"/>
    <property type="project" value="UniProtKB-KW"/>
</dbReference>
<proteinExistence type="inferred from homology"/>
<evidence type="ECO:0000313" key="19">
    <source>
        <dbReference type="Proteomes" id="UP000736856"/>
    </source>
</evidence>
<comment type="catalytic activity">
    <reaction evidence="12">
        <text>ssDNA + n NTP = ssDNA/pppN(pN)n-1 hybrid + (n-1) diphosphate.</text>
        <dbReference type="EC" id="2.7.7.101"/>
    </reaction>
</comment>
<organism evidence="18 19">
    <name type="scientific">Candidatus Liberibacter ctenarytainae</name>
    <dbReference type="NCBI Taxonomy" id="2020335"/>
    <lineage>
        <taxon>Bacteria</taxon>
        <taxon>Pseudomonadati</taxon>
        <taxon>Pseudomonadota</taxon>
        <taxon>Alphaproteobacteria</taxon>
        <taxon>Hyphomicrobiales</taxon>
        <taxon>Rhizobiaceae</taxon>
        <taxon>Liberibacter</taxon>
    </lineage>
</organism>
<evidence type="ECO:0000256" key="13">
    <source>
        <dbReference type="PIRNR" id="PIRNR002811"/>
    </source>
</evidence>
<keyword evidence="1 12" id="KW-0240">DNA-directed RNA polymerase</keyword>
<keyword evidence="3 12" id="KW-0808">Transferase</keyword>
<evidence type="ECO:0000256" key="10">
    <source>
        <dbReference type="ARBA" id="ARBA00023125"/>
    </source>
</evidence>
<keyword evidence="15" id="KW-0175">Coiled coil</keyword>
<evidence type="ECO:0000256" key="15">
    <source>
        <dbReference type="SAM" id="Coils"/>
    </source>
</evidence>
<comment type="similarity">
    <text evidence="12 13">Belongs to the DnaG primase family.</text>
</comment>
<evidence type="ECO:0000256" key="7">
    <source>
        <dbReference type="ARBA" id="ARBA00022771"/>
    </source>
</evidence>
<name>A0A937DLM0_9HYPH</name>
<dbReference type="NCBIfam" id="TIGR01391">
    <property type="entry name" value="dnaG"/>
    <property type="match status" value="1"/>
</dbReference>
<keyword evidence="4 12" id="KW-0548">Nucleotidyltransferase</keyword>
<dbReference type="SUPFAM" id="SSF56731">
    <property type="entry name" value="DNA primase core"/>
    <property type="match status" value="1"/>
</dbReference>
<comment type="subunit">
    <text evidence="12">Monomer. Interacts with DnaB.</text>
</comment>
<evidence type="ECO:0000256" key="1">
    <source>
        <dbReference type="ARBA" id="ARBA00022478"/>
    </source>
</evidence>
<keyword evidence="7 12" id="KW-0863">Zinc-finger</keyword>
<dbReference type="Gene3D" id="3.90.580.10">
    <property type="entry name" value="Zinc finger, CHC2-type domain"/>
    <property type="match status" value="1"/>
</dbReference>
<dbReference type="PANTHER" id="PTHR30313:SF2">
    <property type="entry name" value="DNA PRIMASE"/>
    <property type="match status" value="1"/>
</dbReference>
<keyword evidence="5 12" id="KW-0235">DNA replication</keyword>
<dbReference type="EC" id="2.7.7.101" evidence="12"/>
<dbReference type="Pfam" id="PF08275">
    <property type="entry name" value="DNAG_N"/>
    <property type="match status" value="1"/>
</dbReference>
<dbReference type="GO" id="GO:0000428">
    <property type="term" value="C:DNA-directed RNA polymerase complex"/>
    <property type="evidence" value="ECO:0007669"/>
    <property type="project" value="UniProtKB-KW"/>
</dbReference>
<accession>A0A937DLM0</accession>
<dbReference type="InterPro" id="IPR050219">
    <property type="entry name" value="DnaG_primase"/>
</dbReference>
<protein>
    <recommendedName>
        <fullName evidence="12 13">DNA primase</fullName>
        <ecNumber evidence="12">2.7.7.101</ecNumber>
    </recommendedName>
</protein>
<comment type="cofactor">
    <cofactor evidence="12 13 14">
        <name>Zn(2+)</name>
        <dbReference type="ChEBI" id="CHEBI:29105"/>
    </cofactor>
    <text evidence="12 13 14">Binds 1 zinc ion per monomer.</text>
</comment>
<evidence type="ECO:0000256" key="4">
    <source>
        <dbReference type="ARBA" id="ARBA00022695"/>
    </source>
</evidence>
<feature type="coiled-coil region" evidence="15">
    <location>
        <begin position="588"/>
        <end position="615"/>
    </location>
</feature>
<feature type="region of interest" description="Disordered" evidence="16">
    <location>
        <begin position="441"/>
        <end position="462"/>
    </location>
</feature>
<feature type="domain" description="Toprim" evidence="17">
    <location>
        <begin position="272"/>
        <end position="354"/>
    </location>
</feature>
<evidence type="ECO:0000256" key="8">
    <source>
        <dbReference type="ARBA" id="ARBA00022833"/>
    </source>
</evidence>
<evidence type="ECO:0000256" key="11">
    <source>
        <dbReference type="ARBA" id="ARBA00023163"/>
    </source>
</evidence>
<dbReference type="SUPFAM" id="SSF57783">
    <property type="entry name" value="Zinc beta-ribbon"/>
    <property type="match status" value="1"/>
</dbReference>
<dbReference type="InterPro" id="IPR034151">
    <property type="entry name" value="TOPRIM_DnaG_bac"/>
</dbReference>
<dbReference type="InterPro" id="IPR002694">
    <property type="entry name" value="Znf_CHC2"/>
</dbReference>
<dbReference type="EMBL" id="SEOL01000011">
    <property type="protein sequence ID" value="MBL0849343.1"/>
    <property type="molecule type" value="Genomic_DNA"/>
</dbReference>
<dbReference type="FunFam" id="3.40.1360.10:FF:000002">
    <property type="entry name" value="DNA primase"/>
    <property type="match status" value="1"/>
</dbReference>
<sequence>MLYHRDFITDLLVRISISTLIGQYISWDRKKTNVAKGDYWACCPFHDEKTPSFHCDDRKGVYYCFSCHAKGNHFSFLSEILGCSFSDSVQKLADIVGIPLPDSDSDFEKKEKKRSILIEIMEVATRFFQNSLKNQSSTRLRHYLDERGISSHSIETFRLGYAPDSRHALREYLCKKGFSQEQISEVGLLIHGNDTTIPCDRFRDRIIFPILSSRGQVIAFGGRSLSKRENIKYLNSPETIFFHKKKVLYNFFGVLNNSQRWMRQDLQKQNSAAIVLVEGYTDVIALHQAGILNVVSSLGTSFTDHHLQLLWRLSSRVVLCFDGDNAGLHAAYKSIDLILCHLIPGKSVNFILLPEGDDPDSFVRRYGKKAFEKLLIESLPLVDFLWKRETESYSFETPDARAELEMRLKNSILCMKDKKLRYYYSQVIQDRLNQLFQKRSMSSPSWGKNRKNNARYEDKKGPSTRLMQSSLVKGKLSQKPSLREAALILTLINHPEILQDEYHNLIDMSYDHNELQKLWSFLFSEFIIKKEFTHEEIYQKLCMRGFGELLHNLDKQIRDAGLWSVTAEANIIDVRSACKQALELYKRFRLLSRQKEDIENQIAQMTEQGEEEKTVLLISILNEIHSQIIQTEHQDAIIEGFGKMSGRI</sequence>
<dbReference type="HAMAP" id="MF_00974">
    <property type="entry name" value="DNA_primase_DnaG"/>
    <property type="match status" value="1"/>
</dbReference>
<evidence type="ECO:0000256" key="6">
    <source>
        <dbReference type="ARBA" id="ARBA00022723"/>
    </source>
</evidence>
<dbReference type="GO" id="GO:0003899">
    <property type="term" value="F:DNA-directed RNA polymerase activity"/>
    <property type="evidence" value="ECO:0007669"/>
    <property type="project" value="UniProtKB-UniRule"/>
</dbReference>
<comment type="caution">
    <text evidence="18">The sequence shown here is derived from an EMBL/GenBank/DDBJ whole genome shotgun (WGS) entry which is preliminary data.</text>
</comment>
<evidence type="ECO:0000313" key="18">
    <source>
        <dbReference type="EMBL" id="MBL0849343.1"/>
    </source>
</evidence>
<gene>
    <name evidence="12" type="primary">dnaG</name>
    <name evidence="18" type="ORF">EU981_04650</name>
</gene>
<dbReference type="InterPro" id="IPR013264">
    <property type="entry name" value="DNAG_N"/>
</dbReference>
<keyword evidence="10 12" id="KW-0238">DNA-binding</keyword>
<dbReference type="GO" id="GO:0006269">
    <property type="term" value="P:DNA replication, synthesis of primer"/>
    <property type="evidence" value="ECO:0007669"/>
    <property type="project" value="UniProtKB-UniRule"/>
</dbReference>
<comment type="function">
    <text evidence="12 13">RNA polymerase that catalyzes the synthesis of short RNA molecules used as primers for DNA polymerase during DNA replication.</text>
</comment>
<evidence type="ECO:0000256" key="5">
    <source>
        <dbReference type="ARBA" id="ARBA00022705"/>
    </source>
</evidence>
<dbReference type="CDD" id="cd03364">
    <property type="entry name" value="TOPRIM_DnaG_primases"/>
    <property type="match status" value="1"/>
</dbReference>
<evidence type="ECO:0000256" key="3">
    <source>
        <dbReference type="ARBA" id="ARBA00022679"/>
    </source>
</evidence>